<sequence>MESVLKTVQRYLYIGSDVPFVLDPPQPLNVEVGKKVLEPLVKPKESSEPSKATKAIPNTSETKAQKKVNPKKKNPTGKQESEKVEKKAEENKSKTPKDAATPSGKASESGVPSKPLHPVLALIKTTYKSKSLRRTDECLFALAYCARNFATPEEQHSVYETVWELIRTSNDLMVFVSYYIQLATQSGHAGFGHGLRCAITRWYDRFTPIELAELLVRSNAHAGWTHKDLIAKVHPKLKCPDKQSLIDAATKRTSQLQQKKAPEKKGKKKKQQKENGTAPPMAAPGKEVVQVNSSKAFKRYQTLLQFKSVSNAGKALELIKLHGAKGRLELLPKHLRRSAKIWEALYPSLTYRELLHAALPLQDFRLLKEGEPNAKAFADSLTKRFDALEAEHIHPIEVQTVAKLYEAGKRYTARVKETMHTMNQTDICPPVKAVLEGLQSAFEHSFNNQPKTGVRYYIALDLRCVHSRKKVFRNEVINCFQASVLLAFSIFKREKSVTVVAFTDDEEILTPVAFEPTMSWEQAIGHCTGLMLPKTKVSLAAPIKQAEAQKLKVDVFITITDSLIRVNPTRRPPVAELTEYRKKAKLTLCRSVYNCVELVGSTGVFYEIKLTISSFYYNFRYLAISLSRHEPSLDFAPDKDTVGILEMAGHSANNAKLIDAFAKNLFV</sequence>
<dbReference type="InterPro" id="IPR036465">
    <property type="entry name" value="vWFA_dom_sf"/>
</dbReference>
<dbReference type="InterPro" id="IPR040322">
    <property type="entry name" value="TROVE2"/>
</dbReference>
<evidence type="ECO:0000256" key="5">
    <source>
        <dbReference type="ARBA" id="ARBA00022884"/>
    </source>
</evidence>
<keyword evidence="3" id="KW-0963">Cytoplasm</keyword>
<dbReference type="InterPro" id="IPR008858">
    <property type="entry name" value="TROVE_dom"/>
</dbReference>
<dbReference type="PANTHER" id="PTHR14202:SF0">
    <property type="entry name" value="RNA-BINDING PROTEIN RO60"/>
    <property type="match status" value="1"/>
</dbReference>
<dbReference type="GO" id="GO:0046872">
    <property type="term" value="F:metal ion binding"/>
    <property type="evidence" value="ECO:0007669"/>
    <property type="project" value="UniProtKB-KW"/>
</dbReference>
<dbReference type="Pfam" id="PF25045">
    <property type="entry name" value="vWA_Ro60"/>
    <property type="match status" value="1"/>
</dbReference>
<keyword evidence="5" id="KW-0694">RNA-binding</keyword>
<feature type="region of interest" description="Disordered" evidence="7">
    <location>
        <begin position="39"/>
        <end position="112"/>
    </location>
</feature>
<dbReference type="VEuPathDB" id="VectorBase:AEPI005296"/>
<evidence type="ECO:0000256" key="2">
    <source>
        <dbReference type="ARBA" id="ARBA00007814"/>
    </source>
</evidence>
<proteinExistence type="inferred from homology"/>
<keyword evidence="6" id="KW-0687">Ribonucleoprotein</keyword>
<feature type="domain" description="TROVE" evidence="8">
    <location>
        <begin position="57"/>
        <end position="454"/>
    </location>
</feature>
<evidence type="ECO:0000256" key="7">
    <source>
        <dbReference type="SAM" id="MobiDB-lite"/>
    </source>
</evidence>
<evidence type="ECO:0000313" key="10">
    <source>
        <dbReference type="Proteomes" id="UP000075885"/>
    </source>
</evidence>
<organism evidence="9 10">
    <name type="scientific">Anopheles epiroticus</name>
    <dbReference type="NCBI Taxonomy" id="199890"/>
    <lineage>
        <taxon>Eukaryota</taxon>
        <taxon>Metazoa</taxon>
        <taxon>Ecdysozoa</taxon>
        <taxon>Arthropoda</taxon>
        <taxon>Hexapoda</taxon>
        <taxon>Insecta</taxon>
        <taxon>Pterygota</taxon>
        <taxon>Neoptera</taxon>
        <taxon>Endopterygota</taxon>
        <taxon>Diptera</taxon>
        <taxon>Nematocera</taxon>
        <taxon>Culicoidea</taxon>
        <taxon>Culicidae</taxon>
        <taxon>Anophelinae</taxon>
        <taxon>Anopheles</taxon>
    </lineage>
</organism>
<dbReference type="GO" id="GO:1990904">
    <property type="term" value="C:ribonucleoprotein complex"/>
    <property type="evidence" value="ECO:0007669"/>
    <property type="project" value="UniProtKB-KW"/>
</dbReference>
<keyword evidence="4" id="KW-0479">Metal-binding</keyword>
<evidence type="ECO:0000256" key="1">
    <source>
        <dbReference type="ARBA" id="ARBA00004496"/>
    </source>
</evidence>
<dbReference type="STRING" id="199890.A0A182PEE1"/>
<protein>
    <recommendedName>
        <fullName evidence="8">TROVE domain-containing protein</fullName>
    </recommendedName>
</protein>
<dbReference type="Proteomes" id="UP000075885">
    <property type="component" value="Unassembled WGS sequence"/>
</dbReference>
<feature type="compositionally biased region" description="Basic and acidic residues" evidence="7">
    <location>
        <begin position="79"/>
        <end position="97"/>
    </location>
</feature>
<dbReference type="AlphaFoldDB" id="A0A182PEE1"/>
<evidence type="ECO:0000313" key="9">
    <source>
        <dbReference type="EnsemblMetazoa" id="AEPI005296-PA"/>
    </source>
</evidence>
<dbReference type="PANTHER" id="PTHR14202">
    <property type="entry name" value="60 KDA RIBONUCLEOPROTEIN SSA/RO"/>
    <property type="match status" value="1"/>
</dbReference>
<dbReference type="Gene3D" id="3.40.50.410">
    <property type="entry name" value="von Willebrand factor, type A domain"/>
    <property type="match status" value="1"/>
</dbReference>
<evidence type="ECO:0000256" key="4">
    <source>
        <dbReference type="ARBA" id="ARBA00022723"/>
    </source>
</evidence>
<evidence type="ECO:0000259" key="8">
    <source>
        <dbReference type="PROSITE" id="PS50988"/>
    </source>
</evidence>
<dbReference type="GO" id="GO:0003723">
    <property type="term" value="F:RNA binding"/>
    <property type="evidence" value="ECO:0007669"/>
    <property type="project" value="UniProtKB-KW"/>
</dbReference>
<feature type="region of interest" description="Disordered" evidence="7">
    <location>
        <begin position="251"/>
        <end position="284"/>
    </location>
</feature>
<name>A0A182PEE1_9DIPT</name>
<dbReference type="InterPro" id="IPR037214">
    <property type="entry name" value="TROVE_dom_sf"/>
</dbReference>
<keyword evidence="10" id="KW-1185">Reference proteome</keyword>
<dbReference type="InterPro" id="IPR056800">
    <property type="entry name" value="vWA_Ro60"/>
</dbReference>
<feature type="compositionally biased region" description="Basic residues" evidence="7">
    <location>
        <begin position="65"/>
        <end position="75"/>
    </location>
</feature>
<evidence type="ECO:0000256" key="6">
    <source>
        <dbReference type="ARBA" id="ARBA00023274"/>
    </source>
</evidence>
<reference evidence="10" key="1">
    <citation type="submission" date="2013-03" db="EMBL/GenBank/DDBJ databases">
        <title>The Genome Sequence of Anopheles epiroticus epiroticus2.</title>
        <authorList>
            <consortium name="The Broad Institute Genomics Platform"/>
            <person name="Neafsey D.E."/>
            <person name="Howell P."/>
            <person name="Walker B."/>
            <person name="Young S.K."/>
            <person name="Zeng Q."/>
            <person name="Gargeya S."/>
            <person name="Fitzgerald M."/>
            <person name="Haas B."/>
            <person name="Abouelleil A."/>
            <person name="Allen A.W."/>
            <person name="Alvarado L."/>
            <person name="Arachchi H.M."/>
            <person name="Berlin A.M."/>
            <person name="Chapman S.B."/>
            <person name="Gainer-Dewar J."/>
            <person name="Goldberg J."/>
            <person name="Griggs A."/>
            <person name="Gujja S."/>
            <person name="Hansen M."/>
            <person name="Howarth C."/>
            <person name="Imamovic A."/>
            <person name="Ireland A."/>
            <person name="Larimer J."/>
            <person name="McCowan C."/>
            <person name="Murphy C."/>
            <person name="Pearson M."/>
            <person name="Poon T.W."/>
            <person name="Priest M."/>
            <person name="Roberts A."/>
            <person name="Saif S."/>
            <person name="Shea T."/>
            <person name="Sisk P."/>
            <person name="Sykes S."/>
            <person name="Wortman J."/>
            <person name="Nusbaum C."/>
            <person name="Birren B."/>
        </authorList>
    </citation>
    <scope>NUCLEOTIDE SEQUENCE [LARGE SCALE GENOMIC DNA]</scope>
    <source>
        <strain evidence="10">Epiroticus2</strain>
    </source>
</reference>
<dbReference type="SUPFAM" id="SSF53300">
    <property type="entry name" value="vWA-like"/>
    <property type="match status" value="1"/>
</dbReference>
<dbReference type="PROSITE" id="PS50988">
    <property type="entry name" value="TROVE"/>
    <property type="match status" value="1"/>
</dbReference>
<dbReference type="SUPFAM" id="SSF140864">
    <property type="entry name" value="TROVE domain-like"/>
    <property type="match status" value="1"/>
</dbReference>
<evidence type="ECO:0000256" key="3">
    <source>
        <dbReference type="ARBA" id="ARBA00022490"/>
    </source>
</evidence>
<dbReference type="EnsemblMetazoa" id="AEPI005296-RA">
    <property type="protein sequence ID" value="AEPI005296-PA"/>
    <property type="gene ID" value="AEPI005296"/>
</dbReference>
<accession>A0A182PEE1</accession>
<feature type="compositionally biased region" description="Basic and acidic residues" evidence="7">
    <location>
        <begin position="39"/>
        <end position="48"/>
    </location>
</feature>
<comment type="similarity">
    <text evidence="2">Belongs to the Ro 60 kDa family.</text>
</comment>
<reference evidence="9" key="2">
    <citation type="submission" date="2020-05" db="UniProtKB">
        <authorList>
            <consortium name="EnsemblMetazoa"/>
        </authorList>
    </citation>
    <scope>IDENTIFICATION</scope>
    <source>
        <strain evidence="9">Epiroticus2</strain>
    </source>
</reference>
<dbReference type="GO" id="GO:0005737">
    <property type="term" value="C:cytoplasm"/>
    <property type="evidence" value="ECO:0007669"/>
    <property type="project" value="UniProtKB-SubCell"/>
</dbReference>
<comment type="subcellular location">
    <subcellularLocation>
        <location evidence="1">Cytoplasm</location>
    </subcellularLocation>
</comment>